<dbReference type="FunFam" id="2.40.30.70:FF:000003">
    <property type="entry name" value="tRNA (Adenine(37)-N6)-methyltransferase isoform A"/>
    <property type="match status" value="1"/>
</dbReference>
<evidence type="ECO:0000256" key="3">
    <source>
        <dbReference type="SAM" id="MobiDB-lite"/>
    </source>
</evidence>
<evidence type="ECO:0000256" key="1">
    <source>
        <dbReference type="ARBA" id="ARBA00022691"/>
    </source>
</evidence>
<evidence type="ECO:0000256" key="2">
    <source>
        <dbReference type="ARBA" id="ARBA00033753"/>
    </source>
</evidence>
<dbReference type="Proteomes" id="UP000504607">
    <property type="component" value="Chromosome 8"/>
</dbReference>
<evidence type="ECO:0000259" key="5">
    <source>
        <dbReference type="PROSITE" id="PS51668"/>
    </source>
</evidence>
<dbReference type="KEGG" id="egu:105050777"/>
<keyword evidence="4" id="KW-0812">Transmembrane</keyword>
<dbReference type="GeneID" id="105050777"/>
<organism evidence="6 7">
    <name type="scientific">Elaeis guineensis var. tenera</name>
    <name type="common">Oil palm</name>
    <dbReference type="NCBI Taxonomy" id="51953"/>
    <lineage>
        <taxon>Eukaryota</taxon>
        <taxon>Viridiplantae</taxon>
        <taxon>Streptophyta</taxon>
        <taxon>Embryophyta</taxon>
        <taxon>Tracheophyta</taxon>
        <taxon>Spermatophyta</taxon>
        <taxon>Magnoliopsida</taxon>
        <taxon>Liliopsida</taxon>
        <taxon>Arecaceae</taxon>
        <taxon>Arecoideae</taxon>
        <taxon>Cocoseae</taxon>
        <taxon>Elaeidinae</taxon>
        <taxon>Elaeis</taxon>
    </lineage>
</organism>
<dbReference type="OrthoDB" id="4882at2759"/>
<dbReference type="InterPro" id="IPR036413">
    <property type="entry name" value="YaeB-like_sf"/>
</dbReference>
<dbReference type="PROSITE" id="PS51668">
    <property type="entry name" value="TSAA_2"/>
    <property type="match status" value="1"/>
</dbReference>
<reference evidence="7" key="1">
    <citation type="submission" date="2025-08" db="UniProtKB">
        <authorList>
            <consortium name="RefSeq"/>
        </authorList>
    </citation>
    <scope>IDENTIFICATION</scope>
</reference>
<comment type="similarity">
    <text evidence="2">Belongs to the tRNA methyltransferase O family.</text>
</comment>
<dbReference type="InterPro" id="IPR023370">
    <property type="entry name" value="TrmO-like_N"/>
</dbReference>
<dbReference type="PANTHER" id="PTHR12818:SF0">
    <property type="entry name" value="TRNA (ADENINE(37)-N6)-METHYLTRANSFERASE"/>
    <property type="match status" value="1"/>
</dbReference>
<feature type="region of interest" description="Disordered" evidence="3">
    <location>
        <begin position="76"/>
        <end position="97"/>
    </location>
</feature>
<protein>
    <submittedName>
        <fullName evidence="7">Uncharacterized protein LOC105050777 isoform X1</fullName>
    </submittedName>
</protein>
<name>A0A6I9RMA2_ELAGV</name>
<dbReference type="Pfam" id="PF01980">
    <property type="entry name" value="TrmO_N"/>
    <property type="match status" value="1"/>
</dbReference>
<feature type="domain" description="TsaA-like" evidence="5">
    <location>
        <begin position="99"/>
        <end position="245"/>
    </location>
</feature>
<keyword evidence="4" id="KW-1133">Transmembrane helix</keyword>
<evidence type="ECO:0000313" key="7">
    <source>
        <dbReference type="RefSeq" id="XP_010929226.1"/>
    </source>
</evidence>
<dbReference type="FunCoup" id="A0A6I9RMA2">
    <property type="interactions" value="27"/>
</dbReference>
<dbReference type="Gene3D" id="2.40.30.70">
    <property type="entry name" value="YaeB-like"/>
    <property type="match status" value="1"/>
</dbReference>
<dbReference type="AlphaFoldDB" id="A0A6I9RMA2"/>
<dbReference type="RefSeq" id="XP_010929226.1">
    <property type="nucleotide sequence ID" value="XM_010930924.3"/>
</dbReference>
<keyword evidence="1" id="KW-0949">S-adenosyl-L-methionine</keyword>
<dbReference type="SUPFAM" id="SSF118196">
    <property type="entry name" value="YaeB-like"/>
    <property type="match status" value="1"/>
</dbReference>
<evidence type="ECO:0000256" key="4">
    <source>
        <dbReference type="SAM" id="Phobius"/>
    </source>
</evidence>
<dbReference type="CDD" id="cd09281">
    <property type="entry name" value="UPF0066"/>
    <property type="match status" value="1"/>
</dbReference>
<dbReference type="PANTHER" id="PTHR12818">
    <property type="entry name" value="TRNA (ADENINE(37)-N6)-METHYLTRANSFERASE"/>
    <property type="match status" value="1"/>
</dbReference>
<sequence>MANSEDFRWVRISTVALAIVTAAISVAAAFVSASISRRKSRRLAFRVRELEASLAAALEKGASERRGRVRAQQALRKALAQQSNDGPKKASSSSFSYPMAPIGTVQSCFSTRNGTPRQPLLVPLARACLVLDPSRVPPEALEGLADYSHCWILYVFHLNTDIDKLWNEPSRSKFKAKVRVPRLKGGKMGVLSTRSPHRPCPIGLTVAKVEALDGHAILLSGVDLVDGTPVLDIKPYLPYSDSIDGATVPEWLKVENSLAVASVSFSADCSSSLSSCWIKAENQSLYGSPDEFQSLIKEVLSWDIRSLSQKSRPHHVFLGNASHNTLEELVDDGVGDPHDAFTEKALSSSHGDITYHLILEGFDVSYRIDDSSNIMVEKVDLASIARNQSHYNYLMWRDKLKQQK</sequence>
<proteinExistence type="inferred from homology"/>
<dbReference type="InParanoid" id="A0A6I9RMA2"/>
<gene>
    <name evidence="7" type="primary">LOC105050777</name>
</gene>
<dbReference type="InterPro" id="IPR040372">
    <property type="entry name" value="YaeB-like"/>
</dbReference>
<feature type="transmembrane region" description="Helical" evidence="4">
    <location>
        <begin position="12"/>
        <end position="33"/>
    </location>
</feature>
<dbReference type="InterPro" id="IPR036414">
    <property type="entry name" value="YaeB_N_sf"/>
</dbReference>
<keyword evidence="4" id="KW-0472">Membrane</keyword>
<accession>A0A6I9RMA2</accession>
<dbReference type="NCBIfam" id="TIGR00104">
    <property type="entry name" value="tRNA_TsaA"/>
    <property type="match status" value="1"/>
</dbReference>
<evidence type="ECO:0000313" key="6">
    <source>
        <dbReference type="Proteomes" id="UP000504607"/>
    </source>
</evidence>
<keyword evidence="6" id="KW-1185">Reference proteome</keyword>